<accession>A0A1G2AQZ1</accession>
<evidence type="ECO:0000256" key="3">
    <source>
        <dbReference type="ARBA" id="ARBA00022691"/>
    </source>
</evidence>
<dbReference type="EMBL" id="MHKB01000015">
    <property type="protein sequence ID" value="OGY78440.1"/>
    <property type="molecule type" value="Genomic_DNA"/>
</dbReference>
<sequence>MILFLLALLFILLVLLVFGIFFIISAFTGAPYVPMQRKEIDTVVRLARLTSGQTLIDLGSGDGSILIAAAKSHIRALGYEINPVLCALTWLRIQLSGTRQYCTILCCNFWNIHLSNADALFVYGIPHIMQRLQSKIQRECRKGVYVISFGFRFPDWEPIEIRGRLKVYRV</sequence>
<keyword evidence="2" id="KW-0808">Transferase</keyword>
<dbReference type="SUPFAM" id="SSF53335">
    <property type="entry name" value="S-adenosyl-L-methionine-dependent methyltransferases"/>
    <property type="match status" value="1"/>
</dbReference>
<protein>
    <submittedName>
        <fullName evidence="4">Uncharacterized protein</fullName>
    </submittedName>
</protein>
<dbReference type="STRING" id="1798540.A3B74_01940"/>
<evidence type="ECO:0000313" key="5">
    <source>
        <dbReference type="Proteomes" id="UP000177165"/>
    </source>
</evidence>
<gene>
    <name evidence="4" type="ORF">A3B74_01940</name>
</gene>
<organism evidence="4 5">
    <name type="scientific">Candidatus Kerfeldbacteria bacterium RIFCSPHIGHO2_02_FULL_42_14</name>
    <dbReference type="NCBI Taxonomy" id="1798540"/>
    <lineage>
        <taxon>Bacteria</taxon>
        <taxon>Candidatus Kerfeldiibacteriota</taxon>
    </lineage>
</organism>
<dbReference type="AlphaFoldDB" id="A0A1G2AQZ1"/>
<dbReference type="InterPro" id="IPR029063">
    <property type="entry name" value="SAM-dependent_MTases_sf"/>
</dbReference>
<comment type="caution">
    <text evidence="4">The sequence shown here is derived from an EMBL/GenBank/DDBJ whole genome shotgun (WGS) entry which is preliminary data.</text>
</comment>
<keyword evidence="3" id="KW-0949">S-adenosyl-L-methionine</keyword>
<dbReference type="InterPro" id="IPR026170">
    <property type="entry name" value="FAM173A/B"/>
</dbReference>
<dbReference type="GO" id="GO:0016279">
    <property type="term" value="F:protein-lysine N-methyltransferase activity"/>
    <property type="evidence" value="ECO:0007669"/>
    <property type="project" value="InterPro"/>
</dbReference>
<name>A0A1G2AQZ1_9BACT</name>
<reference evidence="4 5" key="1">
    <citation type="journal article" date="2016" name="Nat. Commun.">
        <title>Thousands of microbial genomes shed light on interconnected biogeochemical processes in an aquifer system.</title>
        <authorList>
            <person name="Anantharaman K."/>
            <person name="Brown C.T."/>
            <person name="Hug L.A."/>
            <person name="Sharon I."/>
            <person name="Castelle C.J."/>
            <person name="Probst A.J."/>
            <person name="Thomas B.C."/>
            <person name="Singh A."/>
            <person name="Wilkins M.J."/>
            <person name="Karaoz U."/>
            <person name="Brodie E.L."/>
            <person name="Williams K.H."/>
            <person name="Hubbard S.S."/>
            <person name="Banfield J.F."/>
        </authorList>
    </citation>
    <scope>NUCLEOTIDE SEQUENCE [LARGE SCALE GENOMIC DNA]</scope>
</reference>
<dbReference type="PANTHER" id="PTHR13610:SF9">
    <property type="entry name" value="FI06469P"/>
    <property type="match status" value="1"/>
</dbReference>
<evidence type="ECO:0000313" key="4">
    <source>
        <dbReference type="EMBL" id="OGY78440.1"/>
    </source>
</evidence>
<dbReference type="Gene3D" id="3.40.50.150">
    <property type="entry name" value="Vaccinia Virus protein VP39"/>
    <property type="match status" value="1"/>
</dbReference>
<dbReference type="PANTHER" id="PTHR13610">
    <property type="entry name" value="METHYLTRANSFERASE DOMAIN-CONTAINING PROTEIN"/>
    <property type="match status" value="1"/>
</dbReference>
<evidence type="ECO:0000256" key="1">
    <source>
        <dbReference type="ARBA" id="ARBA00022603"/>
    </source>
</evidence>
<dbReference type="Proteomes" id="UP000177165">
    <property type="component" value="Unassembled WGS sequence"/>
</dbReference>
<dbReference type="GO" id="GO:0032259">
    <property type="term" value="P:methylation"/>
    <property type="evidence" value="ECO:0007669"/>
    <property type="project" value="UniProtKB-KW"/>
</dbReference>
<proteinExistence type="predicted"/>
<evidence type="ECO:0000256" key="2">
    <source>
        <dbReference type="ARBA" id="ARBA00022679"/>
    </source>
</evidence>
<keyword evidence="1" id="KW-0489">Methyltransferase</keyword>